<proteinExistence type="predicted"/>
<dbReference type="EMBL" id="DS113179">
    <property type="protein sequence ID" value="EAY23306.1"/>
    <property type="molecule type" value="Genomic_DNA"/>
</dbReference>
<dbReference type="AlphaFoldDB" id="A2D8Q7"/>
<accession>A2D8Q7</accession>
<dbReference type="Proteomes" id="UP000001542">
    <property type="component" value="Unassembled WGS sequence"/>
</dbReference>
<protein>
    <submittedName>
        <fullName evidence="1">Uncharacterized protein</fullName>
    </submittedName>
</protein>
<sequence>MRRNRTLRTSKKEFISKEMLETVLSLFKLGHSTKTIASVTHIKERKVKEKTNEYWKGIVNVFSLEEDLIILNKLKEGIHQPKALKAVLPKKSWWMIRNRLQQILAKFPDIETTTETDIRTTFHPNEVDSSTAEGSIFDVELGLDLEDLFDGFESMQNPDFENFDSPF</sequence>
<keyword evidence="2" id="KW-1185">Reference proteome</keyword>
<dbReference type="InParanoid" id="A2D8Q7"/>
<organism evidence="1 2">
    <name type="scientific">Trichomonas vaginalis (strain ATCC PRA-98 / G3)</name>
    <dbReference type="NCBI Taxonomy" id="412133"/>
    <lineage>
        <taxon>Eukaryota</taxon>
        <taxon>Metamonada</taxon>
        <taxon>Parabasalia</taxon>
        <taxon>Trichomonadida</taxon>
        <taxon>Trichomonadidae</taxon>
        <taxon>Trichomonas</taxon>
    </lineage>
</organism>
<evidence type="ECO:0000313" key="2">
    <source>
        <dbReference type="Proteomes" id="UP000001542"/>
    </source>
</evidence>
<evidence type="ECO:0000313" key="1">
    <source>
        <dbReference type="EMBL" id="EAY23306.1"/>
    </source>
</evidence>
<reference evidence="1" key="1">
    <citation type="submission" date="2006-10" db="EMBL/GenBank/DDBJ databases">
        <authorList>
            <person name="Amadeo P."/>
            <person name="Zhao Q."/>
            <person name="Wortman J."/>
            <person name="Fraser-Liggett C."/>
            <person name="Carlton J."/>
        </authorList>
    </citation>
    <scope>NUCLEOTIDE SEQUENCE</scope>
    <source>
        <strain evidence="1">G3</strain>
    </source>
</reference>
<name>A2D8Q7_TRIV3</name>
<reference evidence="1" key="2">
    <citation type="journal article" date="2007" name="Science">
        <title>Draft genome sequence of the sexually transmitted pathogen Trichomonas vaginalis.</title>
        <authorList>
            <person name="Carlton J.M."/>
            <person name="Hirt R.P."/>
            <person name="Silva J.C."/>
            <person name="Delcher A.L."/>
            <person name="Schatz M."/>
            <person name="Zhao Q."/>
            <person name="Wortman J.R."/>
            <person name="Bidwell S.L."/>
            <person name="Alsmark U.C.M."/>
            <person name="Besteiro S."/>
            <person name="Sicheritz-Ponten T."/>
            <person name="Noel C.J."/>
            <person name="Dacks J.B."/>
            <person name="Foster P.G."/>
            <person name="Simillion C."/>
            <person name="Van de Peer Y."/>
            <person name="Miranda-Saavedra D."/>
            <person name="Barton G.J."/>
            <person name="Westrop G.D."/>
            <person name="Mueller S."/>
            <person name="Dessi D."/>
            <person name="Fiori P.L."/>
            <person name="Ren Q."/>
            <person name="Paulsen I."/>
            <person name="Zhang H."/>
            <person name="Bastida-Corcuera F.D."/>
            <person name="Simoes-Barbosa A."/>
            <person name="Brown M.T."/>
            <person name="Hayes R.D."/>
            <person name="Mukherjee M."/>
            <person name="Okumura C.Y."/>
            <person name="Schneider R."/>
            <person name="Smith A.J."/>
            <person name="Vanacova S."/>
            <person name="Villalvazo M."/>
            <person name="Haas B.J."/>
            <person name="Pertea M."/>
            <person name="Feldblyum T.V."/>
            <person name="Utterback T.R."/>
            <person name="Shu C.L."/>
            <person name="Osoegawa K."/>
            <person name="de Jong P.J."/>
            <person name="Hrdy I."/>
            <person name="Horvathova L."/>
            <person name="Zubacova Z."/>
            <person name="Dolezal P."/>
            <person name="Malik S.B."/>
            <person name="Logsdon J.M. Jr."/>
            <person name="Henze K."/>
            <person name="Gupta A."/>
            <person name="Wang C.C."/>
            <person name="Dunne R.L."/>
            <person name="Upcroft J.A."/>
            <person name="Upcroft P."/>
            <person name="White O."/>
            <person name="Salzberg S.L."/>
            <person name="Tang P."/>
            <person name="Chiu C.-H."/>
            <person name="Lee Y.-S."/>
            <person name="Embley T.M."/>
            <person name="Coombs G.H."/>
            <person name="Mottram J.C."/>
            <person name="Tachezy J."/>
            <person name="Fraser-Liggett C.M."/>
            <person name="Johnson P.J."/>
        </authorList>
    </citation>
    <scope>NUCLEOTIDE SEQUENCE [LARGE SCALE GENOMIC DNA]</scope>
    <source>
        <strain evidence="1">G3</strain>
    </source>
</reference>
<dbReference type="SMR" id="A2D8Q7"/>
<gene>
    <name evidence="1" type="ORF">TVAG_186140</name>
</gene>
<dbReference type="RefSeq" id="XP_001584292.1">
    <property type="nucleotide sequence ID" value="XM_001584242.1"/>
</dbReference>
<dbReference type="KEGG" id="tva:5468868"/>
<dbReference type="VEuPathDB" id="TrichDB:TVAGG3_0391820"/>
<dbReference type="VEuPathDB" id="TrichDB:TVAG_186140"/>